<dbReference type="Proteomes" id="UP000886725">
    <property type="component" value="Unassembled WGS sequence"/>
</dbReference>
<organism evidence="1 2">
    <name type="scientific">Candidatus Faecenecus gallistercoris</name>
    <dbReference type="NCBI Taxonomy" id="2840793"/>
    <lineage>
        <taxon>Bacteria</taxon>
        <taxon>Bacillati</taxon>
        <taxon>Bacillota</taxon>
        <taxon>Bacillota incertae sedis</taxon>
        <taxon>Candidatus Faecenecus</taxon>
    </lineage>
</organism>
<evidence type="ECO:0000313" key="2">
    <source>
        <dbReference type="Proteomes" id="UP000886725"/>
    </source>
</evidence>
<dbReference type="Pfam" id="PF04343">
    <property type="entry name" value="DUF488"/>
    <property type="match status" value="1"/>
</dbReference>
<sequence length="174" mass="20239">MNESELNQILLGTGNYTNVKSGNTVSITGDGGNAWNYFGPAYKKLAPRLVTYTPYALAYEELLVIKDDETKVQEYLQKRREIEQAYIESYYETRLQDLDIEFLLKTLQEKFGNHIILLCHEEIDEFCHRRVLADYIEMKTGVSIPEVSVTKEGTITYHEPLHYHKQLEKVITKK</sequence>
<protein>
    <submittedName>
        <fullName evidence="1">DUF488 family protein</fullName>
    </submittedName>
</protein>
<name>A0A9D0Z0J7_9FIRM</name>
<proteinExistence type="predicted"/>
<gene>
    <name evidence="1" type="ORF">IAC85_05860</name>
</gene>
<dbReference type="EMBL" id="DVFU01000113">
    <property type="protein sequence ID" value="HIQ65244.1"/>
    <property type="molecule type" value="Genomic_DNA"/>
</dbReference>
<accession>A0A9D0Z0J7</accession>
<dbReference type="AlphaFoldDB" id="A0A9D0Z0J7"/>
<evidence type="ECO:0000313" key="1">
    <source>
        <dbReference type="EMBL" id="HIQ65244.1"/>
    </source>
</evidence>
<reference evidence="1" key="1">
    <citation type="submission" date="2020-10" db="EMBL/GenBank/DDBJ databases">
        <authorList>
            <person name="Gilroy R."/>
        </authorList>
    </citation>
    <scope>NUCLEOTIDE SEQUENCE</scope>
    <source>
        <strain evidence="1">CHK165-10780</strain>
    </source>
</reference>
<dbReference type="InterPro" id="IPR007438">
    <property type="entry name" value="DUF488"/>
</dbReference>
<comment type="caution">
    <text evidence="1">The sequence shown here is derived from an EMBL/GenBank/DDBJ whole genome shotgun (WGS) entry which is preliminary data.</text>
</comment>
<reference evidence="1" key="2">
    <citation type="journal article" date="2021" name="PeerJ">
        <title>Extensive microbial diversity within the chicken gut microbiome revealed by metagenomics and culture.</title>
        <authorList>
            <person name="Gilroy R."/>
            <person name="Ravi A."/>
            <person name="Getino M."/>
            <person name="Pursley I."/>
            <person name="Horton D.L."/>
            <person name="Alikhan N.F."/>
            <person name="Baker D."/>
            <person name="Gharbi K."/>
            <person name="Hall N."/>
            <person name="Watson M."/>
            <person name="Adriaenssens E.M."/>
            <person name="Foster-Nyarko E."/>
            <person name="Jarju S."/>
            <person name="Secka A."/>
            <person name="Antonio M."/>
            <person name="Oren A."/>
            <person name="Chaudhuri R.R."/>
            <person name="La Ragione R."/>
            <person name="Hildebrand F."/>
            <person name="Pallen M.J."/>
        </authorList>
    </citation>
    <scope>NUCLEOTIDE SEQUENCE</scope>
    <source>
        <strain evidence="1">CHK165-10780</strain>
    </source>
</reference>